<dbReference type="PIR" id="F96984">
    <property type="entry name" value="F96984"/>
</dbReference>
<protein>
    <submittedName>
        <fullName evidence="4">1-acyl-sn-glycerol-3-phosphate acyltransferase</fullName>
    </submittedName>
</protein>
<proteinExistence type="predicted"/>
<evidence type="ECO:0000313" key="5">
    <source>
        <dbReference type="Proteomes" id="UP000000814"/>
    </source>
</evidence>
<dbReference type="OrthoDB" id="9803035at2"/>
<dbReference type="PATRIC" id="fig|272562.8.peg.891"/>
<feature type="domain" description="Phospholipid/glycerol acyltransferase" evidence="3">
    <location>
        <begin position="51"/>
        <end position="164"/>
    </location>
</feature>
<dbReference type="Pfam" id="PF01553">
    <property type="entry name" value="Acyltransferase"/>
    <property type="match status" value="1"/>
</dbReference>
<dbReference type="EMBL" id="AE001437">
    <property type="protein sequence ID" value="AAK78665.1"/>
    <property type="molecule type" value="Genomic_DNA"/>
</dbReference>
<dbReference type="KEGG" id="cac:CA_C0688"/>
<dbReference type="AlphaFoldDB" id="Q97L74"/>
<keyword evidence="1" id="KW-0808">Transferase</keyword>
<sequence length="239" mass="26794">MVSPVVARIIELLPDSCVGFIGKRILNMYLNKYADINVHGMENLKGIDKPIMFIGNHLSNSDGLVLNKVLKDYDVTFVAGVKLKGDAITNLGTYCVKTTEIKPNTADKDGIYRVIDILKSNHNILMFPEGTRSRTGAMIEAKRGPLFIAKLSKAIIVPVGICGSEKLLPINKEGNMSNENFHHAKVEVNIGKPFYFDKRMKEESKKDYEKRALDNAMYKIAELIPENYRGVYSDIKKVL</sequence>
<gene>
    <name evidence="4" type="ordered locus">CA_C0688</name>
</gene>
<keyword evidence="2 4" id="KW-0012">Acyltransferase</keyword>
<organism evidence="4 5">
    <name type="scientific">Clostridium acetobutylicum (strain ATCC 824 / DSM 792 / JCM 1419 / IAM 19013 / LMG 5710 / NBRC 13948 / NRRL B-527 / VKM B-1787 / 2291 / W)</name>
    <dbReference type="NCBI Taxonomy" id="272562"/>
    <lineage>
        <taxon>Bacteria</taxon>
        <taxon>Bacillati</taxon>
        <taxon>Bacillota</taxon>
        <taxon>Clostridia</taxon>
        <taxon>Eubacteriales</taxon>
        <taxon>Clostridiaceae</taxon>
        <taxon>Clostridium</taxon>
    </lineage>
</organism>
<accession>Q97L74</accession>
<dbReference type="HOGENOM" id="CLU_027938_4_5_9"/>
<dbReference type="SMART" id="SM00563">
    <property type="entry name" value="PlsC"/>
    <property type="match status" value="1"/>
</dbReference>
<dbReference type="GeneID" id="44997198"/>
<evidence type="ECO:0000313" key="4">
    <source>
        <dbReference type="EMBL" id="AAK78665.1"/>
    </source>
</evidence>
<dbReference type="STRING" id="272562.CA_C0688"/>
<evidence type="ECO:0000256" key="1">
    <source>
        <dbReference type="ARBA" id="ARBA00022679"/>
    </source>
</evidence>
<evidence type="ECO:0000256" key="2">
    <source>
        <dbReference type="ARBA" id="ARBA00023315"/>
    </source>
</evidence>
<dbReference type="Proteomes" id="UP000000814">
    <property type="component" value="Chromosome"/>
</dbReference>
<dbReference type="CDD" id="cd07989">
    <property type="entry name" value="LPLAT_AGPAT-like"/>
    <property type="match status" value="1"/>
</dbReference>
<keyword evidence="5" id="KW-1185">Reference proteome</keyword>
<dbReference type="PANTHER" id="PTHR10434">
    <property type="entry name" value="1-ACYL-SN-GLYCEROL-3-PHOSPHATE ACYLTRANSFERASE"/>
    <property type="match status" value="1"/>
</dbReference>
<dbReference type="InterPro" id="IPR002123">
    <property type="entry name" value="Plipid/glycerol_acylTrfase"/>
</dbReference>
<evidence type="ECO:0000259" key="3">
    <source>
        <dbReference type="SMART" id="SM00563"/>
    </source>
</evidence>
<reference evidence="4 5" key="1">
    <citation type="journal article" date="2001" name="J. Bacteriol.">
        <title>Genome sequence and comparative analysis of the solvent-producing bacterium Clostridium acetobutylicum.</title>
        <authorList>
            <person name="Nolling J."/>
            <person name="Breton G."/>
            <person name="Omelchenko M.V."/>
            <person name="Makarova K.S."/>
            <person name="Zeng Q."/>
            <person name="Gibson R."/>
            <person name="Lee H.M."/>
            <person name="Dubois J."/>
            <person name="Qiu D."/>
            <person name="Hitti J."/>
            <person name="Wolf Y.I."/>
            <person name="Tatusov R.L."/>
            <person name="Sabathe F."/>
            <person name="Doucette-Stamm L."/>
            <person name="Soucaille P."/>
            <person name="Daly M.J."/>
            <person name="Bennett G.N."/>
            <person name="Koonin E.V."/>
            <person name="Smith D.R."/>
        </authorList>
    </citation>
    <scope>NUCLEOTIDE SEQUENCE [LARGE SCALE GENOMIC DNA]</scope>
    <source>
        <strain evidence="5">ATCC 824 / DSM 792 / JCM 1419 / LMG 5710 / VKM B-1787</strain>
    </source>
</reference>
<dbReference type="GO" id="GO:0003841">
    <property type="term" value="F:1-acylglycerol-3-phosphate O-acyltransferase activity"/>
    <property type="evidence" value="ECO:0007669"/>
    <property type="project" value="TreeGrafter"/>
</dbReference>
<dbReference type="RefSeq" id="WP_010964007.1">
    <property type="nucleotide sequence ID" value="NC_003030.1"/>
</dbReference>
<dbReference type="eggNOG" id="COG0204">
    <property type="taxonomic scope" value="Bacteria"/>
</dbReference>
<name>Q97L74_CLOAB</name>
<dbReference type="SUPFAM" id="SSF69593">
    <property type="entry name" value="Glycerol-3-phosphate (1)-acyltransferase"/>
    <property type="match status" value="1"/>
</dbReference>
<dbReference type="GO" id="GO:0006654">
    <property type="term" value="P:phosphatidic acid biosynthetic process"/>
    <property type="evidence" value="ECO:0007669"/>
    <property type="project" value="TreeGrafter"/>
</dbReference>
<dbReference type="PANTHER" id="PTHR10434:SF40">
    <property type="entry name" value="1-ACYL-SN-GLYCEROL-3-PHOSPHATE ACYLTRANSFERASE"/>
    <property type="match status" value="1"/>
</dbReference>